<feature type="region of interest" description="Disordered" evidence="1">
    <location>
        <begin position="1"/>
        <end position="43"/>
    </location>
</feature>
<evidence type="ECO:0000313" key="2">
    <source>
        <dbReference type="EMBL" id="MBO8191783.1"/>
    </source>
</evidence>
<evidence type="ECO:0000313" key="3">
    <source>
        <dbReference type="Proteomes" id="UP001519064"/>
    </source>
</evidence>
<proteinExistence type="predicted"/>
<gene>
    <name evidence="2" type="ORF">ITI46_08830</name>
</gene>
<dbReference type="RefSeq" id="WP_209238874.1">
    <property type="nucleotide sequence ID" value="NZ_JADKMA010000030.1"/>
</dbReference>
<protein>
    <submittedName>
        <fullName evidence="2">Uncharacterized protein</fullName>
    </submittedName>
</protein>
<accession>A0ABS3X8U1</accession>
<dbReference type="Proteomes" id="UP001519064">
    <property type="component" value="Unassembled WGS sequence"/>
</dbReference>
<evidence type="ECO:0000256" key="1">
    <source>
        <dbReference type="SAM" id="MobiDB-lite"/>
    </source>
</evidence>
<organism evidence="2 3">
    <name type="scientific">Streptomyces oryzae</name>
    <dbReference type="NCBI Taxonomy" id="1434886"/>
    <lineage>
        <taxon>Bacteria</taxon>
        <taxon>Bacillati</taxon>
        <taxon>Actinomycetota</taxon>
        <taxon>Actinomycetes</taxon>
        <taxon>Kitasatosporales</taxon>
        <taxon>Streptomycetaceae</taxon>
        <taxon>Streptomyces</taxon>
    </lineage>
</organism>
<comment type="caution">
    <text evidence="2">The sequence shown here is derived from an EMBL/GenBank/DDBJ whole genome shotgun (WGS) entry which is preliminary data.</text>
</comment>
<sequence length="56" mass="5517">MNDTVNTGQAAAHTQGLTPGLGHPAGTVDLTADLPDEGATSGAVTVSTQPFFDCCG</sequence>
<name>A0ABS3X8U1_9ACTN</name>
<reference evidence="2 3" key="1">
    <citation type="submission" date="2020-11" db="EMBL/GenBank/DDBJ databases">
        <title>Streptomyces spirodelae sp. nov., isolated from duckweed.</title>
        <authorList>
            <person name="Saimee Y."/>
            <person name="Duangmal K."/>
        </authorList>
    </citation>
    <scope>NUCLEOTIDE SEQUENCE [LARGE SCALE GENOMIC DNA]</scope>
    <source>
        <strain evidence="2 3">S16-07</strain>
    </source>
</reference>
<keyword evidence="3" id="KW-1185">Reference proteome</keyword>
<dbReference type="EMBL" id="JADKMA010000030">
    <property type="protein sequence ID" value="MBO8191783.1"/>
    <property type="molecule type" value="Genomic_DNA"/>
</dbReference>